<keyword evidence="3" id="KW-1185">Reference proteome</keyword>
<keyword evidence="1" id="KW-0812">Transmembrane</keyword>
<evidence type="ECO:0000256" key="1">
    <source>
        <dbReference type="SAM" id="Phobius"/>
    </source>
</evidence>
<organism evidence="2 3">
    <name type="scientific">Aminipila luticellarii</name>
    <dbReference type="NCBI Taxonomy" id="2507160"/>
    <lineage>
        <taxon>Bacteria</taxon>
        <taxon>Bacillati</taxon>
        <taxon>Bacillota</taxon>
        <taxon>Clostridia</taxon>
        <taxon>Peptostreptococcales</taxon>
        <taxon>Anaerovoracaceae</taxon>
        <taxon>Aminipila</taxon>
    </lineage>
</organism>
<protein>
    <recommendedName>
        <fullName evidence="4">Stage III sporulation protein AF</fullName>
    </recommendedName>
</protein>
<dbReference type="RefSeq" id="WP_128745487.1">
    <property type="nucleotide sequence ID" value="NZ_CP035281.1"/>
</dbReference>
<accession>A0A410PVA6</accession>
<keyword evidence="1" id="KW-1133">Transmembrane helix</keyword>
<dbReference type="InterPro" id="IPR014245">
    <property type="entry name" value="Spore_III_AF"/>
</dbReference>
<feature type="transmembrane region" description="Helical" evidence="1">
    <location>
        <begin position="33"/>
        <end position="54"/>
    </location>
</feature>
<dbReference type="EMBL" id="CP035281">
    <property type="protein sequence ID" value="QAT42838.1"/>
    <property type="molecule type" value="Genomic_DNA"/>
</dbReference>
<evidence type="ECO:0008006" key="4">
    <source>
        <dbReference type="Google" id="ProtNLM"/>
    </source>
</evidence>
<dbReference type="Proteomes" id="UP000287601">
    <property type="component" value="Chromosome"/>
</dbReference>
<dbReference type="Pfam" id="PF09581">
    <property type="entry name" value="Spore_III_AF"/>
    <property type="match status" value="1"/>
</dbReference>
<dbReference type="KEGG" id="amij:EQM06_06090"/>
<gene>
    <name evidence="2" type="ORF">EQM06_06090</name>
</gene>
<evidence type="ECO:0000313" key="2">
    <source>
        <dbReference type="EMBL" id="QAT42838.1"/>
    </source>
</evidence>
<sequence length="55" mass="6432">MEIIKEWVRNIFVIVVALSFIETLLPSSEMQNYIKFIFSLIIMATILSPLLIFLE</sequence>
<proteinExistence type="predicted"/>
<dbReference type="AlphaFoldDB" id="A0A410PVA6"/>
<dbReference type="OrthoDB" id="2375554at2"/>
<keyword evidence="1" id="KW-0472">Membrane</keyword>
<feature type="transmembrane region" description="Helical" evidence="1">
    <location>
        <begin position="7"/>
        <end position="27"/>
    </location>
</feature>
<evidence type="ECO:0000313" key="3">
    <source>
        <dbReference type="Proteomes" id="UP000287601"/>
    </source>
</evidence>
<reference evidence="2 3" key="1">
    <citation type="submission" date="2019-01" db="EMBL/GenBank/DDBJ databases">
        <title>Draft genomes of a novel of Aminipila strains.</title>
        <authorList>
            <person name="Ma S."/>
        </authorList>
    </citation>
    <scope>NUCLEOTIDE SEQUENCE [LARGE SCALE GENOMIC DNA]</scope>
    <source>
        <strain evidence="3">JN-39</strain>
    </source>
</reference>
<name>A0A410PVA6_9FIRM</name>